<feature type="region of interest" description="Disordered" evidence="10">
    <location>
        <begin position="158"/>
        <end position="200"/>
    </location>
</feature>
<dbReference type="PANTHER" id="PTHR11864:SF0">
    <property type="entry name" value="PRP40 PRE-MRNA PROCESSING FACTOR 40 HOMOLOG A (YEAST)"/>
    <property type="match status" value="1"/>
</dbReference>
<feature type="compositionally biased region" description="Acidic residues" evidence="10">
    <location>
        <begin position="992"/>
        <end position="1002"/>
    </location>
</feature>
<dbReference type="FunFam" id="1.10.10.440:FF:000024">
    <property type="entry name" value="Pre-mRNA-processing protein 40A"/>
    <property type="match status" value="1"/>
</dbReference>
<dbReference type="FunFam" id="1.10.10.440:FF:000022">
    <property type="entry name" value="Pre-mRNA-processing protein 40A"/>
    <property type="match status" value="1"/>
</dbReference>
<dbReference type="FunFam" id="1.10.10.440:FF:000026">
    <property type="entry name" value="Pre-mRNA-processing protein 40A"/>
    <property type="match status" value="1"/>
</dbReference>
<feature type="compositionally biased region" description="Basic and acidic residues" evidence="10">
    <location>
        <begin position="937"/>
        <end position="947"/>
    </location>
</feature>
<dbReference type="GO" id="GO:0005685">
    <property type="term" value="C:U1 snRNP"/>
    <property type="evidence" value="ECO:0007669"/>
    <property type="project" value="TreeGrafter"/>
</dbReference>
<feature type="compositionally biased region" description="Basic and acidic residues" evidence="10">
    <location>
        <begin position="846"/>
        <end position="898"/>
    </location>
</feature>
<feature type="domain" description="FF" evidence="12">
    <location>
        <begin position="651"/>
        <end position="714"/>
    </location>
</feature>
<sequence length="1016" mass="115346">MDSNPQSSGGQFRPMVPTQQGQQYIPVASQQFRPLGQGMPSSHGMPAAQSQHLQFSQPIQQLPQWTNQPGAPSVQALSMPYGQPNRPMTSSQPQQSAPPLSNHMHVYGTSGVPNSSPYAFAPSSFGLTQNNASALPQFPPMSQMHAPIVPMGGQPWLSSGSHGGSLAPPVQPAQPSISSSSDLTVAVSSNNQQSLNDWQEHTASDGRRYYYNRRTKQSSWDKPLELMTPIERADASTVWKEFTTQEGKKYYYNKVTKQSKWSIPEELKIAREQAQQTVGQGTQSETDAASKVPTAVVTSSEISTTAISVSSSSAMFPGVSSSPISVTPVTAIANPPPVVVSGSPALPDSHSTTASAVGVQSSVTPLPTAVSVGTGASAAAVDAKTTPLSSIDNLLSQGAANSVDGASMMDTTEFNKVSMDLGKTNASPLEEKSPDEEPLVFTNKLEAKNAFKALLESANVQSDWTWEQTMREIINDKRYGALKTLGERKQAFNEYLGQRKKLEAEERRIRQKKAREEFAKMLEESKELTSSMKWSKATSLFENDERYKALERPRDREDLFDSYIVELERKEKEKAAEDRRRNVAEYRKFLESCDFIKASSQWRKIQDRLEDDERCLCLEKLDRLLIFQDYIRDLEKEEEEQKKIHKEQLRRAERKNRDEFRKMLEEHVASGSLTAKTHWLDYCLKVKDLPPYQAIAINTSGSKPKDLFEDVYEELEKQYHDDKTRIKDAMKLGKVQITMVSTWTFEDFKGAVSDDIGSPPISDINLKLLYEELVERAKEKEEKEAKKQQRLADDFTNLLYTIKEVTASSNWEVCKLLFEESQEYRSIGEESLSKEIFEEYVTHLQEKAKEKERKREEEKAKKEKEREEKDKRKEKERKEKEKEREREKGKQRTKKNETDGETVDASDGYGHKDDKKREKDKDRKHRKRHQSATDDVNSDKDEKEESKKSRRHSSDRKKSRKHTYTTESDGESQHKRHKRDHRDGSRRNGSNDELEDGELGDDVEIRKQHMAVDFDI</sequence>
<feature type="region of interest" description="Disordered" evidence="10">
    <location>
        <begin position="1"/>
        <end position="21"/>
    </location>
</feature>
<dbReference type="Gene3D" id="2.20.70.10">
    <property type="match status" value="2"/>
</dbReference>
<evidence type="ECO:0000259" key="11">
    <source>
        <dbReference type="PROSITE" id="PS50020"/>
    </source>
</evidence>
<feature type="compositionally biased region" description="Low complexity" evidence="10">
    <location>
        <begin position="176"/>
        <end position="189"/>
    </location>
</feature>
<dbReference type="PROSITE" id="PS01159">
    <property type="entry name" value="WW_DOMAIN_1"/>
    <property type="match status" value="1"/>
</dbReference>
<evidence type="ECO:0000256" key="4">
    <source>
        <dbReference type="ARBA" id="ARBA00023187"/>
    </source>
</evidence>
<evidence type="ECO:0000259" key="12">
    <source>
        <dbReference type="PROSITE" id="PS51676"/>
    </source>
</evidence>
<evidence type="ECO:0000256" key="9">
    <source>
        <dbReference type="SAM" id="Coils"/>
    </source>
</evidence>
<feature type="compositionally biased region" description="Polar residues" evidence="10">
    <location>
        <begin position="1"/>
        <end position="10"/>
    </location>
</feature>
<keyword evidence="9" id="KW-0175">Coiled coil</keyword>
<reference evidence="13" key="1">
    <citation type="submission" date="2019-03" db="EMBL/GenBank/DDBJ databases">
        <authorList>
            <person name="Mank J."/>
            <person name="Almeida P."/>
        </authorList>
    </citation>
    <scope>NUCLEOTIDE SEQUENCE</scope>
    <source>
        <strain evidence="13">78183</strain>
    </source>
</reference>
<dbReference type="Pfam" id="PF01846">
    <property type="entry name" value="FF"/>
    <property type="match status" value="4"/>
</dbReference>
<dbReference type="FunFam" id="1.10.10.440:FF:000019">
    <property type="entry name" value="Pre-mRNA-processing protein 40A"/>
    <property type="match status" value="1"/>
</dbReference>
<evidence type="ECO:0000256" key="10">
    <source>
        <dbReference type="SAM" id="MobiDB-lite"/>
    </source>
</evidence>
<gene>
    <name evidence="13" type="ORF">SVIM_LOCUS378128</name>
</gene>
<comment type="subcellular location">
    <subcellularLocation>
        <location evidence="1">Nucleus</location>
    </subcellularLocation>
</comment>
<dbReference type="Pfam" id="PF00397">
    <property type="entry name" value="WW"/>
    <property type="match status" value="2"/>
</dbReference>
<feature type="compositionally biased region" description="Basic and acidic residues" evidence="10">
    <location>
        <begin position="1003"/>
        <end position="1016"/>
    </location>
</feature>
<name>A0A6N2MJF7_SALVM</name>
<dbReference type="GO" id="GO:0071004">
    <property type="term" value="C:U2-type prespliceosome"/>
    <property type="evidence" value="ECO:0007669"/>
    <property type="project" value="TreeGrafter"/>
</dbReference>
<dbReference type="AlphaFoldDB" id="A0A6N2MJF7"/>
<evidence type="ECO:0000256" key="5">
    <source>
        <dbReference type="ARBA" id="ARBA00023242"/>
    </source>
</evidence>
<feature type="region of interest" description="Disordered" evidence="10">
    <location>
        <begin position="846"/>
        <end position="1016"/>
    </location>
</feature>
<keyword evidence="4" id="KW-0508">mRNA splicing</keyword>
<evidence type="ECO:0000256" key="6">
    <source>
        <dbReference type="ARBA" id="ARBA00056384"/>
    </source>
</evidence>
<organism evidence="13">
    <name type="scientific">Salix viminalis</name>
    <name type="common">Common osier</name>
    <name type="synonym">Basket willow</name>
    <dbReference type="NCBI Taxonomy" id="40686"/>
    <lineage>
        <taxon>Eukaryota</taxon>
        <taxon>Viridiplantae</taxon>
        <taxon>Streptophyta</taxon>
        <taxon>Embryophyta</taxon>
        <taxon>Tracheophyta</taxon>
        <taxon>Spermatophyta</taxon>
        <taxon>Magnoliopsida</taxon>
        <taxon>eudicotyledons</taxon>
        <taxon>Gunneridae</taxon>
        <taxon>Pentapetalae</taxon>
        <taxon>rosids</taxon>
        <taxon>fabids</taxon>
        <taxon>Malpighiales</taxon>
        <taxon>Salicaceae</taxon>
        <taxon>Saliceae</taxon>
        <taxon>Salix</taxon>
    </lineage>
</organism>
<dbReference type="Pfam" id="PF25432">
    <property type="entry name" value="FF_PRPF40A"/>
    <property type="match status" value="1"/>
</dbReference>
<protein>
    <recommendedName>
        <fullName evidence="14">Pre-mRNA-processing protein 40A-like</fullName>
    </recommendedName>
</protein>
<dbReference type="PANTHER" id="PTHR11864">
    <property type="entry name" value="PRE-MRNA-PROCESSING PROTEIN PRP40"/>
    <property type="match status" value="1"/>
</dbReference>
<dbReference type="GO" id="GO:0003723">
    <property type="term" value="F:RNA binding"/>
    <property type="evidence" value="ECO:0007669"/>
    <property type="project" value="TreeGrafter"/>
</dbReference>
<feature type="compositionally biased region" description="Low complexity" evidence="10">
    <location>
        <begin position="90"/>
        <end position="99"/>
    </location>
</feature>
<evidence type="ECO:0000256" key="2">
    <source>
        <dbReference type="ARBA" id="ARBA00022664"/>
    </source>
</evidence>
<dbReference type="InterPro" id="IPR036517">
    <property type="entry name" value="FF_domain_sf"/>
</dbReference>
<feature type="domain" description="WW" evidence="11">
    <location>
        <begin position="198"/>
        <end position="225"/>
    </location>
</feature>
<dbReference type="CDD" id="cd00201">
    <property type="entry name" value="WW"/>
    <property type="match status" value="2"/>
</dbReference>
<evidence type="ECO:0000313" key="13">
    <source>
        <dbReference type="EMBL" id="VFU54241.1"/>
    </source>
</evidence>
<dbReference type="InterPro" id="IPR036020">
    <property type="entry name" value="WW_dom_sf"/>
</dbReference>
<dbReference type="EMBL" id="CAADRP010001830">
    <property type="protein sequence ID" value="VFU54241.1"/>
    <property type="molecule type" value="Genomic_DNA"/>
</dbReference>
<keyword evidence="3" id="KW-0677">Repeat</keyword>
<keyword evidence="5" id="KW-0539">Nucleus</keyword>
<keyword evidence="2" id="KW-0507">mRNA processing</keyword>
<dbReference type="FunFam" id="1.10.10.440:FF:000013">
    <property type="entry name" value="pre-mRNA-processing protein 40A isoform X1"/>
    <property type="match status" value="1"/>
</dbReference>
<dbReference type="SUPFAM" id="SSF81698">
    <property type="entry name" value="FF domain"/>
    <property type="match status" value="5"/>
</dbReference>
<feature type="compositionally biased region" description="Polar residues" evidence="10">
    <location>
        <begin position="48"/>
        <end position="70"/>
    </location>
</feature>
<feature type="coiled-coil region" evidence="9">
    <location>
        <begin position="766"/>
        <end position="798"/>
    </location>
</feature>
<evidence type="ECO:0000256" key="1">
    <source>
        <dbReference type="ARBA" id="ARBA00004123"/>
    </source>
</evidence>
<feature type="compositionally biased region" description="Basic and acidic residues" evidence="10">
    <location>
        <begin position="981"/>
        <end position="990"/>
    </location>
</feature>
<dbReference type="GO" id="GO:0070063">
    <property type="term" value="F:RNA polymerase binding"/>
    <property type="evidence" value="ECO:0007669"/>
    <property type="project" value="UniProtKB-ARBA"/>
</dbReference>
<evidence type="ECO:0000256" key="7">
    <source>
        <dbReference type="ARBA" id="ARBA00061317"/>
    </source>
</evidence>
<feature type="compositionally biased region" description="Basic residues" evidence="10">
    <location>
        <begin position="948"/>
        <end position="963"/>
    </location>
</feature>
<feature type="domain" description="WW" evidence="11">
    <location>
        <begin position="233"/>
        <end position="266"/>
    </location>
</feature>
<evidence type="ECO:0000256" key="8">
    <source>
        <dbReference type="ARBA" id="ARBA00064817"/>
    </source>
</evidence>
<dbReference type="SMART" id="SM00456">
    <property type="entry name" value="WW"/>
    <property type="match status" value="2"/>
</dbReference>
<dbReference type="GO" id="GO:0045292">
    <property type="term" value="P:mRNA cis splicing, via spliceosome"/>
    <property type="evidence" value="ECO:0007669"/>
    <property type="project" value="InterPro"/>
</dbReference>
<feature type="domain" description="FF" evidence="12">
    <location>
        <begin position="511"/>
        <end position="566"/>
    </location>
</feature>
<accession>A0A6N2MJF7</accession>
<feature type="coiled-coil region" evidence="9">
    <location>
        <begin position="627"/>
        <end position="662"/>
    </location>
</feature>
<evidence type="ECO:0000256" key="3">
    <source>
        <dbReference type="ARBA" id="ARBA00022737"/>
    </source>
</evidence>
<comment type="function">
    <text evidence="6">Binds the phosphorylated C-terminal domain (CTD) of the largest subunit of RNA polymerase II and functions as a scaffold for RNA processing machineries. May be involved in pre-mRNA splicing.</text>
</comment>
<dbReference type="PROSITE" id="PS51676">
    <property type="entry name" value="FF"/>
    <property type="match status" value="4"/>
</dbReference>
<feature type="region of interest" description="Disordered" evidence="10">
    <location>
        <begin position="33"/>
        <end position="106"/>
    </location>
</feature>
<proteinExistence type="inferred from homology"/>
<feature type="compositionally biased region" description="Basic and acidic residues" evidence="10">
    <location>
        <begin position="909"/>
        <end position="921"/>
    </location>
</feature>
<dbReference type="InterPro" id="IPR002713">
    <property type="entry name" value="FF_domain"/>
</dbReference>
<dbReference type="Gene3D" id="1.10.10.440">
    <property type="entry name" value="FF domain"/>
    <property type="match status" value="5"/>
</dbReference>
<feature type="domain" description="FF" evidence="12">
    <location>
        <begin position="444"/>
        <end position="498"/>
    </location>
</feature>
<dbReference type="PROSITE" id="PS50020">
    <property type="entry name" value="WW_DOMAIN_2"/>
    <property type="match status" value="2"/>
</dbReference>
<dbReference type="SMART" id="SM00441">
    <property type="entry name" value="FF"/>
    <property type="match status" value="5"/>
</dbReference>
<comment type="subunit">
    <text evidence="8">Interacts (via the WW domains) with the phosphorylated C-terminal domain of NRPB1 (via CTD domain).</text>
</comment>
<comment type="similarity">
    <text evidence="7">Belongs to the PRPF40 family.</text>
</comment>
<dbReference type="SUPFAM" id="SSF51045">
    <property type="entry name" value="WW domain"/>
    <property type="match status" value="2"/>
</dbReference>
<feature type="domain" description="FF" evidence="12">
    <location>
        <begin position="579"/>
        <end position="633"/>
    </location>
</feature>
<evidence type="ECO:0008006" key="14">
    <source>
        <dbReference type="Google" id="ProtNLM"/>
    </source>
</evidence>
<dbReference type="InterPro" id="IPR039726">
    <property type="entry name" value="Prp40-like"/>
</dbReference>
<dbReference type="InterPro" id="IPR001202">
    <property type="entry name" value="WW_dom"/>
</dbReference>